<evidence type="ECO:0000256" key="2">
    <source>
        <dbReference type="ARBA" id="ARBA00022448"/>
    </source>
</evidence>
<evidence type="ECO:0000313" key="12">
    <source>
        <dbReference type="Proteomes" id="UP001321492"/>
    </source>
</evidence>
<evidence type="ECO:0000313" key="11">
    <source>
        <dbReference type="EMBL" id="MDJ1158819.1"/>
    </source>
</evidence>
<feature type="transmembrane region" description="Helical" evidence="9">
    <location>
        <begin position="194"/>
        <end position="216"/>
    </location>
</feature>
<keyword evidence="12" id="KW-1185">Reference proteome</keyword>
<feature type="transmembrane region" description="Helical" evidence="9">
    <location>
        <begin position="118"/>
        <end position="141"/>
    </location>
</feature>
<keyword evidence="6 9" id="KW-1133">Transmembrane helix</keyword>
<name>A0ABT7AHH2_9HYPH</name>
<keyword evidence="2" id="KW-0813">Transport</keyword>
<protein>
    <submittedName>
        <fullName evidence="11">Potassium/proton antiporter</fullName>
    </submittedName>
</protein>
<evidence type="ECO:0000256" key="9">
    <source>
        <dbReference type="SAM" id="Phobius"/>
    </source>
</evidence>
<gene>
    <name evidence="11" type="ORF">QNA08_11300</name>
</gene>
<feature type="transmembrane region" description="Helical" evidence="9">
    <location>
        <begin position="223"/>
        <end position="241"/>
    </location>
</feature>
<feature type="transmembrane region" description="Helical" evidence="9">
    <location>
        <begin position="162"/>
        <end position="182"/>
    </location>
</feature>
<dbReference type="Gene3D" id="1.20.1530.20">
    <property type="match status" value="1"/>
</dbReference>
<evidence type="ECO:0000256" key="1">
    <source>
        <dbReference type="ARBA" id="ARBA00004651"/>
    </source>
</evidence>
<reference evidence="11 12" key="1">
    <citation type="submission" date="2023-05" db="EMBL/GenBank/DDBJ databases">
        <title>Chelatococcus sp. nov., a moderately thermophilic bacterium isolated from hot spring microbial mat.</title>
        <authorList>
            <person name="Hu C.-J."/>
            <person name="Li W.-J."/>
        </authorList>
    </citation>
    <scope>NUCLEOTIDE SEQUENCE [LARGE SCALE GENOMIC DNA]</scope>
    <source>
        <strain evidence="11 12">SYSU G07232</strain>
    </source>
</reference>
<feature type="transmembrane region" description="Helical" evidence="9">
    <location>
        <begin position="91"/>
        <end position="112"/>
    </location>
</feature>
<evidence type="ECO:0000256" key="8">
    <source>
        <dbReference type="ARBA" id="ARBA00023136"/>
    </source>
</evidence>
<keyword evidence="4" id="KW-1003">Cell membrane</keyword>
<dbReference type="EMBL" id="JASJEV010000006">
    <property type="protein sequence ID" value="MDJ1158819.1"/>
    <property type="molecule type" value="Genomic_DNA"/>
</dbReference>
<comment type="subcellular location">
    <subcellularLocation>
        <location evidence="1">Cell membrane</location>
        <topology evidence="1">Multi-pass membrane protein</topology>
    </subcellularLocation>
</comment>
<dbReference type="NCBIfam" id="NF003716">
    <property type="entry name" value="PRK05326.1-3"/>
    <property type="match status" value="1"/>
</dbReference>
<sequence>MDSISLVNSLLLFGAGLVVLGIASSLIASRFGAPLLLVFLVLGMAAGENGPGGIAFSDYRTTYLIGSLALAIILFDGGLRTRLAGVRGAVAPATLLATAGVVLTAGLTGFVAKLVLGLGWLEGLLVGSVVASTDAAAVFFLMRAGGLQLRRRVNATLEIESATNDPVAVFLVVLLVELVLAGEGAPTWEVANLLVRQGLVGAALGLSAGLGMSWVLNRIAFPAGLHPLLVVASAVFIYALAAIADGSGFLAVYLAGLVLGNRPVRAFASILSFHDAATWLCQIVMFLVLGLLVTPAKLVGYALPALVIALFLILVGRPVAVWLCLTPFRFSRMEKAFVSWVGLRGAVSIFLAAIPTLSGVPNAEVYFNVAFFVVLVSLLVQGWSVTVAARRSGVALADPAPEVSRVEIDLPGQLDLEMVGYPILADSPVMDRGTLPSWARAVLIVRGGEVLTPEQAGVLRIGDYGYFLAPPERVKRLDRLFAAFEGHHDRALSGVFIFGPEVKLGDLAGAYGIPVAEDMGDMSLGALFADTFEEGVREGDRIALGPVTLVARGADDGVVTTVALIPEEPPEGASATATPGLDRSLALAERLGDLVMRMSREAVRRSGEVLRRTWWAVSRRRLG</sequence>
<keyword evidence="8 9" id="KW-0472">Membrane</keyword>
<dbReference type="PANTHER" id="PTHR32507:SF7">
    <property type="entry name" value="K(+)_H(+) ANTIPORTER NHAP2"/>
    <property type="match status" value="1"/>
</dbReference>
<feature type="transmembrane region" description="Helical" evidence="9">
    <location>
        <begin position="369"/>
        <end position="389"/>
    </location>
</feature>
<dbReference type="InterPro" id="IPR006153">
    <property type="entry name" value="Cation/H_exchanger_TM"/>
</dbReference>
<evidence type="ECO:0000256" key="5">
    <source>
        <dbReference type="ARBA" id="ARBA00022692"/>
    </source>
</evidence>
<dbReference type="RefSeq" id="WP_283740813.1">
    <property type="nucleotide sequence ID" value="NZ_JASJEV010000006.1"/>
</dbReference>
<keyword evidence="7" id="KW-0406">Ion transport</keyword>
<feature type="transmembrane region" description="Helical" evidence="9">
    <location>
        <begin position="6"/>
        <end position="28"/>
    </location>
</feature>
<dbReference type="InterPro" id="IPR038770">
    <property type="entry name" value="Na+/solute_symporter_sf"/>
</dbReference>
<dbReference type="NCBIfam" id="NF003715">
    <property type="entry name" value="PRK05326.1-2"/>
    <property type="match status" value="1"/>
</dbReference>
<feature type="transmembrane region" description="Helical" evidence="9">
    <location>
        <begin position="276"/>
        <end position="295"/>
    </location>
</feature>
<proteinExistence type="predicted"/>
<keyword evidence="3" id="KW-0050">Antiport</keyword>
<comment type="caution">
    <text evidence="11">The sequence shown here is derived from an EMBL/GenBank/DDBJ whole genome shotgun (WGS) entry which is preliminary data.</text>
</comment>
<dbReference type="PANTHER" id="PTHR32507">
    <property type="entry name" value="NA(+)/H(+) ANTIPORTER 1"/>
    <property type="match status" value="1"/>
</dbReference>
<feature type="transmembrane region" description="Helical" evidence="9">
    <location>
        <begin position="301"/>
        <end position="325"/>
    </location>
</feature>
<evidence type="ECO:0000256" key="4">
    <source>
        <dbReference type="ARBA" id="ARBA00022475"/>
    </source>
</evidence>
<evidence type="ECO:0000256" key="7">
    <source>
        <dbReference type="ARBA" id="ARBA00023065"/>
    </source>
</evidence>
<organism evidence="11 12">
    <name type="scientific">Chelatococcus albus</name>
    <dbReference type="NCBI Taxonomy" id="3047466"/>
    <lineage>
        <taxon>Bacteria</taxon>
        <taxon>Pseudomonadati</taxon>
        <taxon>Pseudomonadota</taxon>
        <taxon>Alphaproteobacteria</taxon>
        <taxon>Hyphomicrobiales</taxon>
        <taxon>Chelatococcaceae</taxon>
        <taxon>Chelatococcus</taxon>
    </lineage>
</organism>
<evidence type="ECO:0000256" key="3">
    <source>
        <dbReference type="ARBA" id="ARBA00022449"/>
    </source>
</evidence>
<evidence type="ECO:0000259" key="10">
    <source>
        <dbReference type="Pfam" id="PF00999"/>
    </source>
</evidence>
<accession>A0ABT7AHH2</accession>
<keyword evidence="5 9" id="KW-0812">Transmembrane</keyword>
<feature type="domain" description="Cation/H+ exchanger transmembrane" evidence="10">
    <location>
        <begin position="21"/>
        <end position="388"/>
    </location>
</feature>
<feature type="transmembrane region" description="Helical" evidence="9">
    <location>
        <begin position="337"/>
        <end position="357"/>
    </location>
</feature>
<dbReference type="Proteomes" id="UP001321492">
    <property type="component" value="Unassembled WGS sequence"/>
</dbReference>
<evidence type="ECO:0000256" key="6">
    <source>
        <dbReference type="ARBA" id="ARBA00022989"/>
    </source>
</evidence>
<dbReference type="Pfam" id="PF00999">
    <property type="entry name" value="Na_H_Exchanger"/>
    <property type="match status" value="1"/>
</dbReference>
<dbReference type="NCBIfam" id="NF003714">
    <property type="entry name" value="PRK05326.1-1"/>
    <property type="match status" value="1"/>
</dbReference>
<feature type="transmembrane region" description="Helical" evidence="9">
    <location>
        <begin position="62"/>
        <end position="79"/>
    </location>
</feature>
<feature type="transmembrane region" description="Helical" evidence="9">
    <location>
        <begin position="35"/>
        <end position="56"/>
    </location>
</feature>